<proteinExistence type="predicted"/>
<evidence type="ECO:0000313" key="2">
    <source>
        <dbReference type="EMBL" id="AZG36569.1"/>
    </source>
</evidence>
<dbReference type="EMBL" id="RKKB01000001">
    <property type="protein sequence ID" value="RPA34416.1"/>
    <property type="molecule type" value="Genomic_DNA"/>
</dbReference>
<evidence type="ECO:0000313" key="5">
    <source>
        <dbReference type="Proteomes" id="UP000278855"/>
    </source>
</evidence>
<evidence type="ECO:0000256" key="1">
    <source>
        <dbReference type="SAM" id="SignalP"/>
    </source>
</evidence>
<reference evidence="5" key="2">
    <citation type="submission" date="2018-11" db="EMBL/GenBank/DDBJ databases">
        <title>Shewanella sp. R106.</title>
        <authorList>
            <person name="Hwang Y.J."/>
            <person name="Hwang C.Y."/>
        </authorList>
    </citation>
    <scope>NUCLEOTIDE SEQUENCE [LARGE SCALE GENOMIC DNA]</scope>
    <source>
        <strain evidence="5">R106</strain>
    </source>
</reference>
<dbReference type="Proteomes" id="UP000273778">
    <property type="component" value="Chromosome"/>
</dbReference>
<dbReference type="EMBL" id="CP034073">
    <property type="protein sequence ID" value="AZG36569.1"/>
    <property type="molecule type" value="Genomic_DNA"/>
</dbReference>
<reference evidence="3" key="3">
    <citation type="submission" date="2018-11" db="EMBL/GenBank/DDBJ databases">
        <authorList>
            <person name="Hwang Y.J."/>
            <person name="Hwang C.Y."/>
        </authorList>
    </citation>
    <scope>NUCLEOTIDE SEQUENCE</scope>
    <source>
        <strain evidence="3">R106</strain>
    </source>
</reference>
<evidence type="ECO:0000313" key="4">
    <source>
        <dbReference type="Proteomes" id="UP000273778"/>
    </source>
</evidence>
<feature type="chain" id="PRO_5018045616" evidence="1">
    <location>
        <begin position="25"/>
        <end position="364"/>
    </location>
</feature>
<name>A0A3N4EC31_9GAMM</name>
<sequence length="364" mass="40064">MLKKLINLIVLPLFALTSIALVQAAEVGKLDEADIAVSSRANDVKDHGLKEALAAVFIKNSGLPSVVLNPLVKAQINTPEVILTQYGYYEKNGELMLKASFDHQRIISTLRQAGLPVWGSQRPLTLLWMSVNENNEPTVLADASSADIRIELAQESTNKGIPLLLPIMDLDDVMQVSITDVRGMFTDVLANASARYQADYFAVANVDTQGGNVHFSFKLFDKNRTNGVLQALISQQGNAADYKQATKQMMNILADYYISQYAIASTGNDVATQVSFTGLNNITQVVHVETYLRQLSAVKSIKLSQFKGDSATYSIALFSSVDDLQRLLNIDSRLSQLDTKGSVESFYESKTDNTKPKLIYQWLG</sequence>
<dbReference type="AlphaFoldDB" id="A0A3N4EC31"/>
<dbReference type="KEGG" id="spsr:EGC80_18015"/>
<gene>
    <name evidence="3" type="ORF">EGC77_01650</name>
    <name evidence="2" type="ORF">EGC80_18015</name>
</gene>
<keyword evidence="4" id="KW-1185">Reference proteome</keyword>
<dbReference type="Pfam" id="PF09839">
    <property type="entry name" value="DUF2066"/>
    <property type="match status" value="1"/>
</dbReference>
<organism evidence="3 5">
    <name type="scientific">Shewanella psychromarinicola</name>
    <dbReference type="NCBI Taxonomy" id="2487742"/>
    <lineage>
        <taxon>Bacteria</taxon>
        <taxon>Pseudomonadati</taxon>
        <taxon>Pseudomonadota</taxon>
        <taxon>Gammaproteobacteria</taxon>
        <taxon>Alteromonadales</taxon>
        <taxon>Shewanellaceae</taxon>
        <taxon>Shewanella</taxon>
    </lineage>
</organism>
<protein>
    <submittedName>
        <fullName evidence="3">DUF2066 domain-containing protein</fullName>
    </submittedName>
</protein>
<reference evidence="2 4" key="1">
    <citation type="submission" date="2018-11" db="EMBL/GenBank/DDBJ databases">
        <title>Shewanella sp. M2.</title>
        <authorList>
            <person name="Hwang Y.J."/>
            <person name="Hwang C.Y."/>
        </authorList>
    </citation>
    <scope>NUCLEOTIDE SEQUENCE [LARGE SCALE GENOMIC DNA]</scope>
    <source>
        <strain evidence="2 4">M2</strain>
    </source>
</reference>
<accession>A0A3N4EC31</accession>
<dbReference type="OrthoDB" id="6195299at2"/>
<dbReference type="InterPro" id="IPR018642">
    <property type="entry name" value="DUF2066"/>
</dbReference>
<dbReference type="RefSeq" id="WP_124011656.1">
    <property type="nucleotide sequence ID" value="NZ_CP034073.1"/>
</dbReference>
<dbReference type="Proteomes" id="UP000278855">
    <property type="component" value="Unassembled WGS sequence"/>
</dbReference>
<evidence type="ECO:0000313" key="3">
    <source>
        <dbReference type="EMBL" id="RPA34416.1"/>
    </source>
</evidence>
<feature type="signal peptide" evidence="1">
    <location>
        <begin position="1"/>
        <end position="24"/>
    </location>
</feature>
<keyword evidence="1" id="KW-0732">Signal</keyword>